<dbReference type="InterPro" id="IPR050090">
    <property type="entry name" value="Tyrosine_recombinase_XerCD"/>
</dbReference>
<gene>
    <name evidence="7" type="ORF">PCC79_03675</name>
</gene>
<reference evidence="7 8" key="1">
    <citation type="journal article" date="2023" name="Environ Microbiome">
        <title>A coral-associated actinobacterium mitigates coral bleaching under heat stress.</title>
        <authorList>
            <person name="Li J."/>
            <person name="Zou Y."/>
            <person name="Li Q."/>
            <person name="Zhang J."/>
            <person name="Bourne D.G."/>
            <person name="Lyu Y."/>
            <person name="Liu C."/>
            <person name="Zhang S."/>
        </authorList>
    </citation>
    <scope>NUCLEOTIDE SEQUENCE [LARGE SCALE GENOMIC DNA]</scope>
    <source>
        <strain evidence="7 8">SCSIO 13291</strain>
    </source>
</reference>
<dbReference type="PANTHER" id="PTHR30349">
    <property type="entry name" value="PHAGE INTEGRASE-RELATED"/>
    <property type="match status" value="1"/>
</dbReference>
<keyword evidence="2 4" id="KW-0238">DNA-binding</keyword>
<accession>A0ABZ3C956</accession>
<evidence type="ECO:0000313" key="8">
    <source>
        <dbReference type="Proteomes" id="UP001434337"/>
    </source>
</evidence>
<dbReference type="InterPro" id="IPR011010">
    <property type="entry name" value="DNA_brk_join_enz"/>
</dbReference>
<dbReference type="PROSITE" id="PS51900">
    <property type="entry name" value="CB"/>
    <property type="match status" value="1"/>
</dbReference>
<evidence type="ECO:0000256" key="3">
    <source>
        <dbReference type="ARBA" id="ARBA00023172"/>
    </source>
</evidence>
<dbReference type="SUPFAM" id="SSF56349">
    <property type="entry name" value="DNA breaking-rejoining enzymes"/>
    <property type="match status" value="1"/>
</dbReference>
<feature type="domain" description="Tyr recombinase" evidence="5">
    <location>
        <begin position="119"/>
        <end position="300"/>
    </location>
</feature>
<evidence type="ECO:0000259" key="6">
    <source>
        <dbReference type="PROSITE" id="PS51900"/>
    </source>
</evidence>
<organism evidence="7 8">
    <name type="scientific">Propioniciclava soli</name>
    <dbReference type="NCBI Taxonomy" id="2775081"/>
    <lineage>
        <taxon>Bacteria</taxon>
        <taxon>Bacillati</taxon>
        <taxon>Actinomycetota</taxon>
        <taxon>Actinomycetes</taxon>
        <taxon>Propionibacteriales</taxon>
        <taxon>Propionibacteriaceae</taxon>
        <taxon>Propioniciclava</taxon>
    </lineage>
</organism>
<dbReference type="InterPro" id="IPR044068">
    <property type="entry name" value="CB"/>
</dbReference>
<sequence>MSKYRERRRGDAQQVLEEFEDWLLRERSVTESTARVYADRVVGFLAWLPAPAEESLRALTPATVMEWVNLAAKRGQKPSTLRKQLVMLRSFLRFCHRTGRVGQDLAGVVPNAAGWRLSSIPDPVPEGTVQELLDSLDLQAPKGLRDRAILLLLTGLGLRSGEIAALRLGDIGWRTGTIRVRGKGDRADELPLPEEVGRALEEYVLHGRGGRAGYDEVFLTMFEPVRPVAPNGIGKIVRMACARAGITEFGPHRLRHTFATGMLASGATLQEVQGLLRHAQLRTTAIYTKVDHARLTQLVPEWPTAAAASRWAR</sequence>
<dbReference type="InterPro" id="IPR002104">
    <property type="entry name" value="Integrase_catalytic"/>
</dbReference>
<dbReference type="PROSITE" id="PS51898">
    <property type="entry name" value="TYR_RECOMBINASE"/>
    <property type="match status" value="1"/>
</dbReference>
<keyword evidence="8" id="KW-1185">Reference proteome</keyword>
<name>A0ABZ3C956_9ACTN</name>
<keyword evidence="1" id="KW-0229">DNA integration</keyword>
<evidence type="ECO:0000256" key="1">
    <source>
        <dbReference type="ARBA" id="ARBA00022908"/>
    </source>
</evidence>
<dbReference type="InterPro" id="IPR010998">
    <property type="entry name" value="Integrase_recombinase_N"/>
</dbReference>
<evidence type="ECO:0000256" key="4">
    <source>
        <dbReference type="PROSITE-ProRule" id="PRU01248"/>
    </source>
</evidence>
<dbReference type="Gene3D" id="1.10.150.130">
    <property type="match status" value="1"/>
</dbReference>
<evidence type="ECO:0000259" key="5">
    <source>
        <dbReference type="PROSITE" id="PS51898"/>
    </source>
</evidence>
<evidence type="ECO:0000313" key="7">
    <source>
        <dbReference type="EMBL" id="WZW99307.1"/>
    </source>
</evidence>
<evidence type="ECO:0000256" key="2">
    <source>
        <dbReference type="ARBA" id="ARBA00023125"/>
    </source>
</evidence>
<dbReference type="Pfam" id="PF00589">
    <property type="entry name" value="Phage_integrase"/>
    <property type="match status" value="1"/>
</dbReference>
<dbReference type="EMBL" id="CP115965">
    <property type="protein sequence ID" value="WZW99307.1"/>
    <property type="molecule type" value="Genomic_DNA"/>
</dbReference>
<protein>
    <submittedName>
        <fullName evidence="7">Tyrosine-type recombinase/integrase</fullName>
    </submittedName>
</protein>
<feature type="domain" description="Core-binding (CB)" evidence="6">
    <location>
        <begin position="10"/>
        <end position="96"/>
    </location>
</feature>
<dbReference type="Gene3D" id="1.10.443.10">
    <property type="entry name" value="Intergrase catalytic core"/>
    <property type="match status" value="1"/>
</dbReference>
<dbReference type="Proteomes" id="UP001434337">
    <property type="component" value="Chromosome"/>
</dbReference>
<dbReference type="InterPro" id="IPR013762">
    <property type="entry name" value="Integrase-like_cat_sf"/>
</dbReference>
<keyword evidence="3" id="KW-0233">DNA recombination</keyword>
<proteinExistence type="predicted"/>
<dbReference type="Pfam" id="PF02899">
    <property type="entry name" value="Phage_int_SAM_1"/>
    <property type="match status" value="1"/>
</dbReference>
<dbReference type="InterPro" id="IPR004107">
    <property type="entry name" value="Integrase_SAM-like_N"/>
</dbReference>
<dbReference type="RefSeq" id="WP_342373046.1">
    <property type="nucleotide sequence ID" value="NZ_CP115965.1"/>
</dbReference>
<dbReference type="PANTHER" id="PTHR30349:SF90">
    <property type="entry name" value="TYROSINE RECOMBINASE XERD"/>
    <property type="match status" value="1"/>
</dbReference>